<evidence type="ECO:0000256" key="3">
    <source>
        <dbReference type="ARBA" id="ARBA00022618"/>
    </source>
</evidence>
<dbReference type="EMBL" id="JBHSEK010000012">
    <property type="protein sequence ID" value="MFC4491263.1"/>
    <property type="molecule type" value="Genomic_DNA"/>
</dbReference>
<dbReference type="PROSITE" id="PS51706">
    <property type="entry name" value="G_ENGB"/>
    <property type="match status" value="1"/>
</dbReference>
<dbReference type="NCBIfam" id="TIGR03598">
    <property type="entry name" value="GTPase_YsxC"/>
    <property type="match status" value="1"/>
</dbReference>
<dbReference type="Gene3D" id="3.40.50.300">
    <property type="entry name" value="P-loop containing nucleotide triphosphate hydrolases"/>
    <property type="match status" value="1"/>
</dbReference>
<dbReference type="PANTHER" id="PTHR11649:SF13">
    <property type="entry name" value="ENGB-TYPE G DOMAIN-CONTAINING PROTEIN"/>
    <property type="match status" value="1"/>
</dbReference>
<evidence type="ECO:0000256" key="6">
    <source>
        <dbReference type="ARBA" id="ARBA00022842"/>
    </source>
</evidence>
<keyword evidence="9 10" id="KW-0131">Cell cycle</keyword>
<dbReference type="Proteomes" id="UP001595999">
    <property type="component" value="Unassembled WGS sequence"/>
</dbReference>
<dbReference type="InterPro" id="IPR006073">
    <property type="entry name" value="GTP-bd"/>
</dbReference>
<comment type="cofactor">
    <cofactor evidence="1">
        <name>Mg(2+)</name>
        <dbReference type="ChEBI" id="CHEBI:18420"/>
    </cofactor>
</comment>
<evidence type="ECO:0000313" key="12">
    <source>
        <dbReference type="EMBL" id="MFC4491263.1"/>
    </source>
</evidence>
<evidence type="ECO:0000256" key="9">
    <source>
        <dbReference type="ARBA" id="ARBA00023306"/>
    </source>
</evidence>
<sequence>MSTFQNARFYTTVNHMKDLPPTRAEVAFVGRSNAGKSSAINTLANHARLARVSKTPGRTQHINFFELGNECFLVDLPGYGYAEVPEAVRAHWVELLGRYLQSRQSLIGLLLIMDARHPLKELDRKMLEFFRVTRRPVHILLSKADKLSRQEQSKVLALVKRELNDYPDVSVQMFSSLKKSGVEEVEQVVNSWFDQHLGQPAAEDEAEPEL</sequence>
<evidence type="ECO:0000256" key="8">
    <source>
        <dbReference type="ARBA" id="ARBA00023210"/>
    </source>
</evidence>
<keyword evidence="7 10" id="KW-0342">GTP-binding</keyword>
<keyword evidence="4" id="KW-0479">Metal-binding</keyword>
<evidence type="ECO:0000256" key="1">
    <source>
        <dbReference type="ARBA" id="ARBA00001946"/>
    </source>
</evidence>
<keyword evidence="8 10" id="KW-0717">Septation</keyword>
<protein>
    <recommendedName>
        <fullName evidence="10">Probable GTP-binding protein EngB</fullName>
    </recommendedName>
</protein>
<evidence type="ECO:0000313" key="13">
    <source>
        <dbReference type="Proteomes" id="UP001595999"/>
    </source>
</evidence>
<dbReference type="HAMAP" id="MF_00321">
    <property type="entry name" value="GTPase_EngB"/>
    <property type="match status" value="1"/>
</dbReference>
<dbReference type="InterPro" id="IPR030393">
    <property type="entry name" value="G_ENGB_dom"/>
</dbReference>
<evidence type="ECO:0000256" key="2">
    <source>
        <dbReference type="ARBA" id="ARBA00009638"/>
    </source>
</evidence>
<dbReference type="InterPro" id="IPR027417">
    <property type="entry name" value="P-loop_NTPase"/>
</dbReference>
<gene>
    <name evidence="12" type="primary">yihA</name>
    <name evidence="10" type="synonym">engB</name>
    <name evidence="12" type="ORF">ACFO0R_16750</name>
</gene>
<comment type="function">
    <text evidence="10">Necessary for normal cell division and for the maintenance of normal septation.</text>
</comment>
<comment type="similarity">
    <text evidence="2 10">Belongs to the TRAFAC class TrmE-Era-EngA-EngB-Septin-like GTPase superfamily. EngB GTPase family.</text>
</comment>
<accession>A0ABV8ZXX9</accession>
<keyword evidence="3 10" id="KW-0132">Cell division</keyword>
<keyword evidence="6" id="KW-0460">Magnesium</keyword>
<comment type="caution">
    <text evidence="12">The sequence shown here is derived from an EMBL/GenBank/DDBJ whole genome shotgun (WGS) entry which is preliminary data.</text>
</comment>
<evidence type="ECO:0000256" key="7">
    <source>
        <dbReference type="ARBA" id="ARBA00023134"/>
    </source>
</evidence>
<organism evidence="12 13">
    <name type="scientific">Chromobacterium aquaticum</name>
    <dbReference type="NCBI Taxonomy" id="467180"/>
    <lineage>
        <taxon>Bacteria</taxon>
        <taxon>Pseudomonadati</taxon>
        <taxon>Pseudomonadota</taxon>
        <taxon>Betaproteobacteria</taxon>
        <taxon>Neisseriales</taxon>
        <taxon>Chromobacteriaceae</taxon>
        <taxon>Chromobacterium</taxon>
    </lineage>
</organism>
<keyword evidence="13" id="KW-1185">Reference proteome</keyword>
<feature type="domain" description="EngB-type G" evidence="11">
    <location>
        <begin position="22"/>
        <end position="195"/>
    </location>
</feature>
<keyword evidence="5 10" id="KW-0547">Nucleotide-binding</keyword>
<dbReference type="Pfam" id="PF01926">
    <property type="entry name" value="MMR_HSR1"/>
    <property type="match status" value="1"/>
</dbReference>
<evidence type="ECO:0000256" key="10">
    <source>
        <dbReference type="HAMAP-Rule" id="MF_00321"/>
    </source>
</evidence>
<name>A0ABV8ZXX9_9NEIS</name>
<evidence type="ECO:0000256" key="5">
    <source>
        <dbReference type="ARBA" id="ARBA00022741"/>
    </source>
</evidence>
<dbReference type="SUPFAM" id="SSF52540">
    <property type="entry name" value="P-loop containing nucleoside triphosphate hydrolases"/>
    <property type="match status" value="1"/>
</dbReference>
<dbReference type="PANTHER" id="PTHR11649">
    <property type="entry name" value="MSS1/TRME-RELATED GTP-BINDING PROTEIN"/>
    <property type="match status" value="1"/>
</dbReference>
<proteinExistence type="inferred from homology"/>
<evidence type="ECO:0000259" key="11">
    <source>
        <dbReference type="PROSITE" id="PS51706"/>
    </source>
</evidence>
<reference evidence="13" key="1">
    <citation type="journal article" date="2019" name="Int. J. Syst. Evol. Microbiol.">
        <title>The Global Catalogue of Microorganisms (GCM) 10K type strain sequencing project: providing services to taxonomists for standard genome sequencing and annotation.</title>
        <authorList>
            <consortium name="The Broad Institute Genomics Platform"/>
            <consortium name="The Broad Institute Genome Sequencing Center for Infectious Disease"/>
            <person name="Wu L."/>
            <person name="Ma J."/>
        </authorList>
    </citation>
    <scope>NUCLEOTIDE SEQUENCE [LARGE SCALE GENOMIC DNA]</scope>
    <source>
        <strain evidence="13">CGMCC 4.7608</strain>
    </source>
</reference>
<dbReference type="CDD" id="cd01876">
    <property type="entry name" value="YihA_EngB"/>
    <property type="match status" value="1"/>
</dbReference>
<dbReference type="RefSeq" id="WP_231461592.1">
    <property type="nucleotide sequence ID" value="NZ_JAJOHW010000037.1"/>
</dbReference>
<evidence type="ECO:0000256" key="4">
    <source>
        <dbReference type="ARBA" id="ARBA00022723"/>
    </source>
</evidence>
<dbReference type="InterPro" id="IPR019987">
    <property type="entry name" value="GTP-bd_ribosome_bio_YsxC"/>
</dbReference>